<dbReference type="GO" id="GO:0009228">
    <property type="term" value="P:thiamine biosynthetic process"/>
    <property type="evidence" value="ECO:0007669"/>
    <property type="project" value="InterPro"/>
</dbReference>
<keyword evidence="4" id="KW-0418">Kinase</keyword>
<dbReference type="AlphaFoldDB" id="A0A843YQR9"/>
<dbReference type="GO" id="GO:0008902">
    <property type="term" value="F:hydroxymethylpyrimidine kinase activity"/>
    <property type="evidence" value="ECO:0007669"/>
    <property type="project" value="UniProtKB-EC"/>
</dbReference>
<comment type="pathway">
    <text evidence="1">Cofactor biosynthesis; thiamine diphosphate biosynthesis.</text>
</comment>
<evidence type="ECO:0000259" key="3">
    <source>
        <dbReference type="Pfam" id="PF08543"/>
    </source>
</evidence>
<feature type="domain" description="Pyridoxamine kinase/Phosphomethylpyrimidine kinase" evidence="3">
    <location>
        <begin position="20"/>
        <end position="262"/>
    </location>
</feature>
<dbReference type="InterPro" id="IPR029056">
    <property type="entry name" value="Ribokinase-like"/>
</dbReference>
<dbReference type="InterPro" id="IPR013749">
    <property type="entry name" value="PM/HMP-P_kinase-1"/>
</dbReference>
<dbReference type="EMBL" id="WINI01000006">
    <property type="protein sequence ID" value="MQR01430.1"/>
    <property type="molecule type" value="Genomic_DNA"/>
</dbReference>
<name>A0A843YQR9_9BURK</name>
<sequence>MNTATDRATPPCVLVFSGSDPSGGAGLQADITAIAALCAHPMSVVTVLTVQDNDHVFGVHSVAADLVRQQAQVLVDRIPIAAIKLGIVGNRANAEVIASIIRDLRKRQPDLPVIFDPVLATGAGVNLASEDPIDAIAPLFSLATVITPNRIEANRLCGDEHDPDAQAQQLLKRGCQHVLLKGGHGPEQDIVLNRWYTNNEGDDQQRSWRWPRLQGEFHGSGCTLAAALSALLARGLTMGHAIDAAQIYCQQTLASSYAIAAGQRIPSRILPFLQKESL</sequence>
<dbReference type="UniPathway" id="UPA00060">
    <property type="reaction ID" value="UER00138"/>
</dbReference>
<dbReference type="Gene3D" id="3.40.1190.20">
    <property type="match status" value="1"/>
</dbReference>
<dbReference type="EC" id="2.7.1.49" evidence="2"/>
<keyword evidence="4" id="KW-0808">Transferase</keyword>
<evidence type="ECO:0000256" key="2">
    <source>
        <dbReference type="ARBA" id="ARBA00012135"/>
    </source>
</evidence>
<accession>A0A843YQR9</accession>
<dbReference type="GO" id="GO:0005829">
    <property type="term" value="C:cytosol"/>
    <property type="evidence" value="ECO:0007669"/>
    <property type="project" value="TreeGrafter"/>
</dbReference>
<dbReference type="RefSeq" id="WP_153235045.1">
    <property type="nucleotide sequence ID" value="NZ_WINI01000006.1"/>
</dbReference>
<dbReference type="GO" id="GO:0008972">
    <property type="term" value="F:phosphomethylpyrimidine kinase activity"/>
    <property type="evidence" value="ECO:0007669"/>
    <property type="project" value="InterPro"/>
</dbReference>
<dbReference type="CDD" id="cd01169">
    <property type="entry name" value="HMPP_kinase"/>
    <property type="match status" value="1"/>
</dbReference>
<evidence type="ECO:0000256" key="1">
    <source>
        <dbReference type="ARBA" id="ARBA00004948"/>
    </source>
</evidence>
<proteinExistence type="predicted"/>
<protein>
    <recommendedName>
        <fullName evidence="2">hydroxymethylpyrimidine kinase</fullName>
        <ecNumber evidence="2">2.7.1.49</ecNumber>
    </recommendedName>
</protein>
<dbReference type="PANTHER" id="PTHR20858">
    <property type="entry name" value="PHOSPHOMETHYLPYRIMIDINE KINASE"/>
    <property type="match status" value="1"/>
</dbReference>
<evidence type="ECO:0000313" key="4">
    <source>
        <dbReference type="EMBL" id="MQR01430.1"/>
    </source>
</evidence>
<comment type="caution">
    <text evidence="4">The sequence shown here is derived from an EMBL/GenBank/DDBJ whole genome shotgun (WGS) entry which is preliminary data.</text>
</comment>
<dbReference type="GO" id="GO:0009229">
    <property type="term" value="P:thiamine diphosphate biosynthetic process"/>
    <property type="evidence" value="ECO:0007669"/>
    <property type="project" value="UniProtKB-UniPathway"/>
</dbReference>
<reference evidence="4 5" key="1">
    <citation type="submission" date="2019-10" db="EMBL/GenBank/DDBJ databases">
        <title>Glaciimonas soli sp. nov., a psychrophilic bacterium isolated from the forest soil of a high elevation mountain in Taiwan.</title>
        <authorList>
            <person name="Wang L.-T."/>
            <person name="Shieh W.Y."/>
        </authorList>
    </citation>
    <scope>NUCLEOTIDE SEQUENCE [LARGE SCALE GENOMIC DNA]</scope>
    <source>
        <strain evidence="4 5">GS1</strain>
    </source>
</reference>
<dbReference type="InterPro" id="IPR004399">
    <property type="entry name" value="HMP/HMP-P_kinase_dom"/>
</dbReference>
<dbReference type="Pfam" id="PF08543">
    <property type="entry name" value="Phos_pyr_kin"/>
    <property type="match status" value="1"/>
</dbReference>
<dbReference type="OrthoDB" id="9810880at2"/>
<keyword evidence="5" id="KW-1185">Reference proteome</keyword>
<dbReference type="SUPFAM" id="SSF53613">
    <property type="entry name" value="Ribokinase-like"/>
    <property type="match status" value="1"/>
</dbReference>
<dbReference type="PANTHER" id="PTHR20858:SF17">
    <property type="entry name" value="HYDROXYMETHYLPYRIMIDINE_PHOSPHOMETHYLPYRIMIDINE KINASE THI20-RELATED"/>
    <property type="match status" value="1"/>
</dbReference>
<evidence type="ECO:0000313" key="5">
    <source>
        <dbReference type="Proteomes" id="UP000451565"/>
    </source>
</evidence>
<organism evidence="4 5">
    <name type="scientific">Glaciimonas soli</name>
    <dbReference type="NCBI Taxonomy" id="2590999"/>
    <lineage>
        <taxon>Bacteria</taxon>
        <taxon>Pseudomonadati</taxon>
        <taxon>Pseudomonadota</taxon>
        <taxon>Betaproteobacteria</taxon>
        <taxon>Burkholderiales</taxon>
        <taxon>Oxalobacteraceae</taxon>
        <taxon>Glaciimonas</taxon>
    </lineage>
</organism>
<gene>
    <name evidence="4" type="ORF">GEV47_12155</name>
</gene>
<dbReference type="Proteomes" id="UP000451565">
    <property type="component" value="Unassembled WGS sequence"/>
</dbReference>